<dbReference type="RefSeq" id="WP_353646095.1">
    <property type="nucleotide sequence ID" value="NZ_CP159254.1"/>
</dbReference>
<organism evidence="1">
    <name type="scientific">Mesorhizobium sp. WSM2240</name>
    <dbReference type="NCBI Taxonomy" id="3228851"/>
    <lineage>
        <taxon>Bacteria</taxon>
        <taxon>Pseudomonadati</taxon>
        <taxon>Pseudomonadota</taxon>
        <taxon>Alphaproteobacteria</taxon>
        <taxon>Hyphomicrobiales</taxon>
        <taxon>Phyllobacteriaceae</taxon>
        <taxon>Mesorhizobium</taxon>
    </lineage>
</organism>
<proteinExistence type="predicted"/>
<dbReference type="AlphaFoldDB" id="A0AAU8CYJ0"/>
<evidence type="ECO:0000313" key="1">
    <source>
        <dbReference type="EMBL" id="XCG51913.1"/>
    </source>
</evidence>
<keyword evidence="1" id="KW-0614">Plasmid</keyword>
<name>A0AAU8CYJ0_9HYPH</name>
<protein>
    <submittedName>
        <fullName evidence="1">Uncharacterized protein</fullName>
    </submittedName>
</protein>
<sequence>MFFATGLACTTPVPGPGGRTPHHIGCSEARQALIAGADEYRSRLVLAIPGSSIKAVSALARS</sequence>
<reference evidence="1" key="1">
    <citation type="submission" date="2024-06" db="EMBL/GenBank/DDBJ databases">
        <title>Mesorhizobium karijinii sp. nov., a symbiont of the iconic Swainsona formosa from arid Australia.</title>
        <authorList>
            <person name="Hill Y.J."/>
            <person name="Watkin E.L.J."/>
            <person name="O'Hara G.W."/>
            <person name="Terpolilli J."/>
            <person name="Tye M.L."/>
            <person name="Kohlmeier M.G."/>
        </authorList>
    </citation>
    <scope>NUCLEOTIDE SEQUENCE</scope>
    <source>
        <strain evidence="1">WSM2240</strain>
        <plasmid evidence="1">pMk2240C</plasmid>
    </source>
</reference>
<geneLocation type="plasmid" evidence="1">
    <name>pMk2240C</name>
</geneLocation>
<dbReference type="EMBL" id="CP159254">
    <property type="protein sequence ID" value="XCG51913.1"/>
    <property type="molecule type" value="Genomic_DNA"/>
</dbReference>
<gene>
    <name evidence="1" type="ORF">ABVK50_28655</name>
</gene>
<accession>A0AAU8CYJ0</accession>